<reference evidence="2 3" key="1">
    <citation type="submission" date="2019-01" db="EMBL/GenBank/DDBJ databases">
        <title>Genome sequencing of the rare red list fungi Fomitopsis rosea.</title>
        <authorList>
            <person name="Buettner E."/>
            <person name="Kellner H."/>
        </authorList>
    </citation>
    <scope>NUCLEOTIDE SEQUENCE [LARGE SCALE GENOMIC DNA]</scope>
    <source>
        <strain evidence="2 3">DSM 105464</strain>
    </source>
</reference>
<comment type="similarity">
    <text evidence="1">Belongs to the PAL/histidase family.</text>
</comment>
<dbReference type="STRING" id="34475.A0A4Y9YH42"/>
<dbReference type="InterPro" id="IPR001106">
    <property type="entry name" value="Aromatic_Lyase"/>
</dbReference>
<dbReference type="PANTHER" id="PTHR10362">
    <property type="entry name" value="HISTIDINE AMMONIA-LYASE"/>
    <property type="match status" value="1"/>
</dbReference>
<dbReference type="InterPro" id="IPR023144">
    <property type="entry name" value="Phe_NH3-lyase_shielding_dom_sf"/>
</dbReference>
<accession>A0A4Y9YH42</accession>
<evidence type="ECO:0000313" key="3">
    <source>
        <dbReference type="Proteomes" id="UP000298390"/>
    </source>
</evidence>
<dbReference type="Pfam" id="PF00221">
    <property type="entry name" value="Lyase_aromatic"/>
    <property type="match status" value="1"/>
</dbReference>
<dbReference type="GO" id="GO:0003824">
    <property type="term" value="F:catalytic activity"/>
    <property type="evidence" value="ECO:0007669"/>
    <property type="project" value="InterPro"/>
</dbReference>
<dbReference type="EMBL" id="SEKV01000239">
    <property type="protein sequence ID" value="TFY60761.1"/>
    <property type="molecule type" value="Genomic_DNA"/>
</dbReference>
<evidence type="ECO:0008006" key="4">
    <source>
        <dbReference type="Google" id="ProtNLM"/>
    </source>
</evidence>
<dbReference type="Gene3D" id="1.20.200.10">
    <property type="entry name" value="Fumarase/aspartase (Central domain)"/>
    <property type="match status" value="1"/>
</dbReference>
<dbReference type="InterPro" id="IPR008948">
    <property type="entry name" value="L-Aspartase-like"/>
</dbReference>
<proteinExistence type="inferred from homology"/>
<dbReference type="SUPFAM" id="SSF48557">
    <property type="entry name" value="L-aspartase-like"/>
    <property type="match status" value="1"/>
</dbReference>
<dbReference type="Gene3D" id="1.10.274.20">
    <property type="entry name" value="Phenylalanine ammonia-lyase 1, domain 3"/>
    <property type="match status" value="1"/>
</dbReference>
<comment type="caution">
    <text evidence="2">The sequence shown here is derived from an EMBL/GenBank/DDBJ whole genome shotgun (WGS) entry which is preliminary data.</text>
</comment>
<name>A0A4Y9YH42_9APHY</name>
<evidence type="ECO:0000313" key="2">
    <source>
        <dbReference type="EMBL" id="TFY60761.1"/>
    </source>
</evidence>
<dbReference type="AlphaFoldDB" id="A0A4Y9YH42"/>
<sequence>MCVEALLGTAESFVPFISEVARPHPGQVEVAINIRNAFSGSQLVQGYDERTATERLRQDSYSLRTAPQWLGPQVEELLSAHRTLTIEINSTTDNPLIDTSKGERGNISGGNFQGTSLTIAMEKVRIGLQHVGRIAYAQLVDLGSPSTNRGLAPDLAANEPSFDYGQKALDMACAAYLAELSFVANTVSNHVQPAEMHNQSVNSLAMISARYTATAVQLVQMILANLLLSLCQALDLRAMYSAFFVKLGDILRDKLSSAISPPLPSPEVDWLCEILIKQAKVNFGQTSWLDTNDRFYTMCKPLLADVHTFLAERALSHMHSFDGHTFHTTLASSLAADWNLNRETYFKDGSAEELLGHGTGKLYRWVRRDLGLRMRRGIDIDRGAIDLDVSKIYEGIVNGDVNDVLVGVFDGTEISER</sequence>
<dbReference type="Proteomes" id="UP000298390">
    <property type="component" value="Unassembled WGS sequence"/>
</dbReference>
<protein>
    <recommendedName>
        <fullName evidence="4">Phenylalanine ammonia-lyase</fullName>
    </recommendedName>
</protein>
<gene>
    <name evidence="2" type="ORF">EVJ58_g4944</name>
</gene>
<organism evidence="2 3">
    <name type="scientific">Rhodofomes roseus</name>
    <dbReference type="NCBI Taxonomy" id="34475"/>
    <lineage>
        <taxon>Eukaryota</taxon>
        <taxon>Fungi</taxon>
        <taxon>Dikarya</taxon>
        <taxon>Basidiomycota</taxon>
        <taxon>Agaricomycotina</taxon>
        <taxon>Agaricomycetes</taxon>
        <taxon>Polyporales</taxon>
        <taxon>Rhodofomes</taxon>
    </lineage>
</organism>
<evidence type="ECO:0000256" key="1">
    <source>
        <dbReference type="ARBA" id="ARBA00007238"/>
    </source>
</evidence>